<evidence type="ECO:0000256" key="2">
    <source>
        <dbReference type="ARBA" id="ARBA00004496"/>
    </source>
</evidence>
<dbReference type="EMBL" id="CP045562">
    <property type="protein sequence ID" value="QFX92267.1"/>
    <property type="molecule type" value="Genomic_DNA"/>
</dbReference>
<dbReference type="NCBIfam" id="NF000582">
    <property type="entry name" value="PRK00006.1"/>
    <property type="match status" value="1"/>
</dbReference>
<organism evidence="11 12">
    <name type="scientific">Fructilactobacillus fructivorans</name>
    <dbReference type="NCBI Taxonomy" id="1614"/>
    <lineage>
        <taxon>Bacteria</taxon>
        <taxon>Bacillati</taxon>
        <taxon>Bacillota</taxon>
        <taxon>Bacilli</taxon>
        <taxon>Lactobacillales</taxon>
        <taxon>Lactobacillaceae</taxon>
        <taxon>Fructilactobacillus</taxon>
    </lineage>
</organism>
<dbReference type="Proteomes" id="UP000327194">
    <property type="component" value="Chromosome"/>
</dbReference>
<name>A0AAE6P0V4_9LACO</name>
<dbReference type="GO" id="GO:0019171">
    <property type="term" value="F:(3R)-hydroxyacyl-[acyl-carrier-protein] dehydratase activity"/>
    <property type="evidence" value="ECO:0007669"/>
    <property type="project" value="UniProtKB-EC"/>
</dbReference>
<dbReference type="GO" id="GO:0009245">
    <property type="term" value="P:lipid A biosynthetic process"/>
    <property type="evidence" value="ECO:0007669"/>
    <property type="project" value="UniProtKB-KW"/>
</dbReference>
<keyword evidence="6" id="KW-0444">Lipid biosynthesis</keyword>
<keyword evidence="8" id="KW-0443">Lipid metabolism</keyword>
<evidence type="ECO:0000313" key="12">
    <source>
        <dbReference type="Proteomes" id="UP000327194"/>
    </source>
</evidence>
<gene>
    <name evidence="11" type="primary">fabZ</name>
    <name evidence="11" type="ORF">LF543_01155</name>
</gene>
<proteinExistence type="inferred from homology"/>
<dbReference type="SUPFAM" id="SSF54637">
    <property type="entry name" value="Thioesterase/thiol ester dehydrase-isomerase"/>
    <property type="match status" value="1"/>
</dbReference>
<dbReference type="FunFam" id="3.10.129.10:FF:000001">
    <property type="entry name" value="3-hydroxyacyl-[acyl-carrier-protein] dehydratase FabZ"/>
    <property type="match status" value="1"/>
</dbReference>
<evidence type="ECO:0000256" key="5">
    <source>
        <dbReference type="ARBA" id="ARBA00022490"/>
    </source>
</evidence>
<evidence type="ECO:0000256" key="1">
    <source>
        <dbReference type="ARBA" id="ARBA00001055"/>
    </source>
</evidence>
<dbReference type="InterPro" id="IPR029069">
    <property type="entry name" value="HotDog_dom_sf"/>
</dbReference>
<comment type="function">
    <text evidence="10">Involved in unsaturated fatty acids biosynthesis. Catalyzes the dehydration of short chain beta-hydroxyacyl-ACPs and long chain saturated and unsaturated beta-hydroxyacyl-ACPs.</text>
</comment>
<dbReference type="AlphaFoldDB" id="A0AAE6P0V4"/>
<dbReference type="KEGG" id="lfv:LF543_01155"/>
<evidence type="ECO:0000256" key="7">
    <source>
        <dbReference type="ARBA" id="ARBA00022556"/>
    </source>
</evidence>
<sequence length="148" mass="16406">MEQLSIDKIMEILPNKNPTLFVDRVDQLTPGESIDAVKNVTANENYFQGHFPGFPLMPGVLIVETLSQVASILILKSINEDPQKKETKLDKTKNVKFRHMVRPGDTLKVHVDLKEAANGRYVVAADGEVDGNKACSATLEFSLANRLD</sequence>
<keyword evidence="7" id="KW-0441">Lipid A biosynthesis</keyword>
<dbReference type="GO" id="GO:0005737">
    <property type="term" value="C:cytoplasm"/>
    <property type="evidence" value="ECO:0007669"/>
    <property type="project" value="UniProtKB-SubCell"/>
</dbReference>
<dbReference type="PANTHER" id="PTHR30272:SF1">
    <property type="entry name" value="3-HYDROXYACYL-[ACYL-CARRIER-PROTEIN] DEHYDRATASE"/>
    <property type="match status" value="1"/>
</dbReference>
<dbReference type="EC" id="4.2.1.59" evidence="4"/>
<evidence type="ECO:0000256" key="8">
    <source>
        <dbReference type="ARBA" id="ARBA00023098"/>
    </source>
</evidence>
<evidence type="ECO:0000256" key="4">
    <source>
        <dbReference type="ARBA" id="ARBA00013167"/>
    </source>
</evidence>
<comment type="subcellular location">
    <subcellularLocation>
        <location evidence="2">Cytoplasm</location>
    </subcellularLocation>
</comment>
<evidence type="ECO:0000256" key="10">
    <source>
        <dbReference type="ARBA" id="ARBA00025049"/>
    </source>
</evidence>
<dbReference type="GO" id="GO:0016020">
    <property type="term" value="C:membrane"/>
    <property type="evidence" value="ECO:0007669"/>
    <property type="project" value="GOC"/>
</dbReference>
<dbReference type="CDD" id="cd01288">
    <property type="entry name" value="FabZ"/>
    <property type="match status" value="1"/>
</dbReference>
<evidence type="ECO:0000256" key="3">
    <source>
        <dbReference type="ARBA" id="ARBA00009174"/>
    </source>
</evidence>
<reference evidence="11 12" key="1">
    <citation type="submission" date="2019-10" db="EMBL/GenBank/DDBJ databases">
        <title>Genome sequencing of Lactobacillus fructivorans.</title>
        <authorList>
            <person name="Kim K."/>
        </authorList>
    </citation>
    <scope>NUCLEOTIDE SEQUENCE [LARGE SCALE GENOMIC DNA]</scope>
    <source>
        <strain evidence="11 12">LF543</strain>
    </source>
</reference>
<dbReference type="RefSeq" id="WP_010022512.1">
    <property type="nucleotide sequence ID" value="NZ_AZDS01000002.1"/>
</dbReference>
<evidence type="ECO:0000256" key="6">
    <source>
        <dbReference type="ARBA" id="ARBA00022516"/>
    </source>
</evidence>
<comment type="catalytic activity">
    <reaction evidence="1">
        <text>a (3R)-hydroxyacyl-[ACP] = a (2E)-enoyl-[ACP] + H2O</text>
        <dbReference type="Rhea" id="RHEA:13097"/>
        <dbReference type="Rhea" id="RHEA-COMP:9925"/>
        <dbReference type="Rhea" id="RHEA-COMP:9945"/>
        <dbReference type="ChEBI" id="CHEBI:15377"/>
        <dbReference type="ChEBI" id="CHEBI:78784"/>
        <dbReference type="ChEBI" id="CHEBI:78827"/>
        <dbReference type="EC" id="4.2.1.59"/>
    </reaction>
</comment>
<dbReference type="Pfam" id="PF07977">
    <property type="entry name" value="FabA"/>
    <property type="match status" value="1"/>
</dbReference>
<keyword evidence="9 11" id="KW-0456">Lyase</keyword>
<comment type="similarity">
    <text evidence="3">Belongs to the thioester dehydratase family. FabZ subfamily.</text>
</comment>
<dbReference type="InterPro" id="IPR013114">
    <property type="entry name" value="FabA_FabZ"/>
</dbReference>
<accession>A0AAE6P0V4</accession>
<evidence type="ECO:0000313" key="11">
    <source>
        <dbReference type="EMBL" id="QFX92267.1"/>
    </source>
</evidence>
<evidence type="ECO:0000256" key="9">
    <source>
        <dbReference type="ARBA" id="ARBA00023239"/>
    </source>
</evidence>
<protein>
    <recommendedName>
        <fullName evidence="4">3-hydroxyacyl-[acyl-carrier-protein] dehydratase</fullName>
        <ecNumber evidence="4">4.2.1.59</ecNumber>
    </recommendedName>
</protein>
<keyword evidence="5" id="KW-0963">Cytoplasm</keyword>
<dbReference type="PANTHER" id="PTHR30272">
    <property type="entry name" value="3-HYDROXYACYL-[ACYL-CARRIER-PROTEIN] DEHYDRATASE"/>
    <property type="match status" value="1"/>
</dbReference>
<dbReference type="Gene3D" id="3.10.129.10">
    <property type="entry name" value="Hotdog Thioesterase"/>
    <property type="match status" value="1"/>
</dbReference>